<feature type="compositionally biased region" description="Polar residues" evidence="1">
    <location>
        <begin position="26"/>
        <end position="42"/>
    </location>
</feature>
<protein>
    <submittedName>
        <fullName evidence="2">Uncharacterized protein</fullName>
    </submittedName>
</protein>
<dbReference type="InParanoid" id="A0A5J5EJG9"/>
<keyword evidence="3" id="KW-1185">Reference proteome</keyword>
<sequence>MTDKTPPRTPRKPPKPRRSKPPGAASSPTVPTSPMTATNWAGSWTPRRNRQRAAQGVMAEPEVGHVLTGGVGCLVANSDNHLDTVGPVTSGMNDATATQEGDSRLGEHSQSVGDDAPVSGSAPFEDTTTTLQTAPTATADPTATFAPAASTPASRDSTAATIQDVVSGLPSFLTDAAASILGNDGSIDPQATARRAENLFARLNALTTGASESTPRQLRAAFALPSEVQNLIDEALPAGDRQRISGIDLEREVFPEDYLRSDSEPETATSPHSELATSTTSSQQSRQSSGLAAGAPRMTSGSRFRATHSAARGRQGTDYSRHIKPASSRSESGPSPTVNPQDLVLRPRPTVMASLTSRDDSAPASLAAEMRAGTTNDDATSTAAPQNRAQKRAAARKAEKNKKKAAAAADSSRGARVAAKPTPAVEPAPLDWPALQRRPLRRVYQGDPPTADIIRRAAFDETKPIHDEVNFLYTEMEILAQEEARHKKEYRKASTRYNHVRAREIQADAPESAQARQIAAQMRVHLEGADKASAARIEISTKANECLDKATYILNEADRMCAEWERENLGIY</sequence>
<feature type="compositionally biased region" description="Basic residues" evidence="1">
    <location>
        <begin position="389"/>
        <end position="405"/>
    </location>
</feature>
<feature type="compositionally biased region" description="Polar residues" evidence="1">
    <location>
        <begin position="327"/>
        <end position="340"/>
    </location>
</feature>
<organism evidence="2 3">
    <name type="scientific">Sphaerosporella brunnea</name>
    <dbReference type="NCBI Taxonomy" id="1250544"/>
    <lineage>
        <taxon>Eukaryota</taxon>
        <taxon>Fungi</taxon>
        <taxon>Dikarya</taxon>
        <taxon>Ascomycota</taxon>
        <taxon>Pezizomycotina</taxon>
        <taxon>Pezizomycetes</taxon>
        <taxon>Pezizales</taxon>
        <taxon>Pyronemataceae</taxon>
        <taxon>Sphaerosporella</taxon>
    </lineage>
</organism>
<evidence type="ECO:0000313" key="2">
    <source>
        <dbReference type="EMBL" id="KAA8895313.1"/>
    </source>
</evidence>
<feature type="compositionally biased region" description="Low complexity" evidence="1">
    <location>
        <begin position="127"/>
        <end position="153"/>
    </location>
</feature>
<feature type="compositionally biased region" description="Polar residues" evidence="1">
    <location>
        <begin position="90"/>
        <end position="100"/>
    </location>
</feature>
<feature type="compositionally biased region" description="Low complexity" evidence="1">
    <location>
        <begin position="277"/>
        <end position="289"/>
    </location>
</feature>
<reference evidence="2 3" key="1">
    <citation type="submission" date="2019-09" db="EMBL/GenBank/DDBJ databases">
        <title>Draft genome of the ectomycorrhizal ascomycete Sphaerosporella brunnea.</title>
        <authorList>
            <consortium name="DOE Joint Genome Institute"/>
            <person name="Benucci G.M."/>
            <person name="Marozzi G."/>
            <person name="Antonielli L."/>
            <person name="Sanchez S."/>
            <person name="Marco P."/>
            <person name="Wang X."/>
            <person name="Falini L.B."/>
            <person name="Barry K."/>
            <person name="Haridas S."/>
            <person name="Lipzen A."/>
            <person name="Labutti K."/>
            <person name="Grigoriev I.V."/>
            <person name="Murat C."/>
            <person name="Martin F."/>
            <person name="Albertini E."/>
            <person name="Donnini D."/>
            <person name="Bonito G."/>
        </authorList>
    </citation>
    <scope>NUCLEOTIDE SEQUENCE [LARGE SCALE GENOMIC DNA]</scope>
    <source>
        <strain evidence="2 3">Sb_GMNB300</strain>
    </source>
</reference>
<dbReference type="EMBL" id="VXIS01000273">
    <property type="protein sequence ID" value="KAA8895313.1"/>
    <property type="molecule type" value="Genomic_DNA"/>
</dbReference>
<feature type="compositionally biased region" description="Polar residues" evidence="1">
    <location>
        <begin position="373"/>
        <end position="382"/>
    </location>
</feature>
<comment type="caution">
    <text evidence="2">The sequence shown here is derived from an EMBL/GenBank/DDBJ whole genome shotgun (WGS) entry which is preliminary data.</text>
</comment>
<gene>
    <name evidence="2" type="ORF">FN846DRAFT_922401</name>
</gene>
<proteinExistence type="predicted"/>
<dbReference type="Proteomes" id="UP000326924">
    <property type="component" value="Unassembled WGS sequence"/>
</dbReference>
<feature type="region of interest" description="Disordered" evidence="1">
    <location>
        <begin position="84"/>
        <end position="156"/>
    </location>
</feature>
<name>A0A5J5EJG9_9PEZI</name>
<feature type="region of interest" description="Disordered" evidence="1">
    <location>
        <begin position="1"/>
        <end position="57"/>
    </location>
</feature>
<feature type="compositionally biased region" description="Polar residues" evidence="1">
    <location>
        <begin position="266"/>
        <end position="276"/>
    </location>
</feature>
<accession>A0A5J5EJG9</accession>
<evidence type="ECO:0000313" key="3">
    <source>
        <dbReference type="Proteomes" id="UP000326924"/>
    </source>
</evidence>
<feature type="region of interest" description="Disordered" evidence="1">
    <location>
        <begin position="373"/>
        <end position="432"/>
    </location>
</feature>
<feature type="compositionally biased region" description="Basic residues" evidence="1">
    <location>
        <begin position="9"/>
        <end position="20"/>
    </location>
</feature>
<feature type="compositionally biased region" description="Low complexity" evidence="1">
    <location>
        <begin position="406"/>
        <end position="419"/>
    </location>
</feature>
<dbReference type="AlphaFoldDB" id="A0A5J5EJG9"/>
<evidence type="ECO:0000256" key="1">
    <source>
        <dbReference type="SAM" id="MobiDB-lite"/>
    </source>
</evidence>
<feature type="region of interest" description="Disordered" evidence="1">
    <location>
        <begin position="256"/>
        <end position="347"/>
    </location>
</feature>